<keyword evidence="2" id="KW-1185">Reference proteome</keyword>
<dbReference type="AlphaFoldDB" id="A0A7N0TXF7"/>
<dbReference type="EnsemblPlants" id="Kaladp0048s0074.2.v1.1">
    <property type="protein sequence ID" value="Kaladp0048s0074.2.v1.1.CDS.1"/>
    <property type="gene ID" value="Kaladp0048s0074.v1.1"/>
</dbReference>
<proteinExistence type="predicted"/>
<dbReference type="Gramene" id="Kaladp0048s0074.2.v1.1">
    <property type="protein sequence ID" value="Kaladp0048s0074.2.v1.1.CDS.1"/>
    <property type="gene ID" value="Kaladp0048s0074.v1.1"/>
</dbReference>
<organism evidence="1 2">
    <name type="scientific">Kalanchoe fedtschenkoi</name>
    <name type="common">Lavender scallops</name>
    <name type="synonym">South American air plant</name>
    <dbReference type="NCBI Taxonomy" id="63787"/>
    <lineage>
        <taxon>Eukaryota</taxon>
        <taxon>Viridiplantae</taxon>
        <taxon>Streptophyta</taxon>
        <taxon>Embryophyta</taxon>
        <taxon>Tracheophyta</taxon>
        <taxon>Spermatophyta</taxon>
        <taxon>Magnoliopsida</taxon>
        <taxon>eudicotyledons</taxon>
        <taxon>Gunneridae</taxon>
        <taxon>Pentapetalae</taxon>
        <taxon>Saxifragales</taxon>
        <taxon>Crassulaceae</taxon>
        <taxon>Kalanchoe</taxon>
    </lineage>
</organism>
<name>A0A7N0TXF7_KALFE</name>
<reference evidence="1" key="1">
    <citation type="submission" date="2021-01" db="UniProtKB">
        <authorList>
            <consortium name="EnsemblPlants"/>
        </authorList>
    </citation>
    <scope>IDENTIFICATION</scope>
</reference>
<evidence type="ECO:0000313" key="2">
    <source>
        <dbReference type="Proteomes" id="UP000594263"/>
    </source>
</evidence>
<dbReference type="EnsemblPlants" id="Kaladp0048s0074.1.v1.1">
    <property type="protein sequence ID" value="Kaladp0048s0074.1.v1.1.CDS.1"/>
    <property type="gene ID" value="Kaladp0048s0074.v1.1"/>
</dbReference>
<accession>A0A7N0TXF7</accession>
<dbReference type="Proteomes" id="UP000594263">
    <property type="component" value="Unplaced"/>
</dbReference>
<protein>
    <submittedName>
        <fullName evidence="1">Uncharacterized protein</fullName>
    </submittedName>
</protein>
<dbReference type="Gramene" id="Kaladp0048s0074.1.v1.1">
    <property type="protein sequence ID" value="Kaladp0048s0074.1.v1.1.CDS.1"/>
    <property type="gene ID" value="Kaladp0048s0074.v1.1"/>
</dbReference>
<sequence length="71" mass="8401">MTMRYQPMLPERKDLNGPYAEAWECWNIVENVPLGLWCDHCWMQELCARFTVGYCQISTLPRQLSLFISCL</sequence>
<evidence type="ECO:0000313" key="1">
    <source>
        <dbReference type="EnsemblPlants" id="Kaladp0048s0074.1.v1.1.CDS.1"/>
    </source>
</evidence>